<dbReference type="Pfam" id="PF17853">
    <property type="entry name" value="GGDEF_2"/>
    <property type="match status" value="1"/>
</dbReference>
<dbReference type="InterPro" id="IPR041522">
    <property type="entry name" value="CdaR_GGDEF"/>
</dbReference>
<dbReference type="SUPFAM" id="SSF52172">
    <property type="entry name" value="CheY-like"/>
    <property type="match status" value="1"/>
</dbReference>
<sequence>MFRILIVDDELLVRNHLKLLFTDLSSDFTICAEAGDGVTALHKIQETKPHIIISDMKMPDMDGLMLCQRVREQYPDIIFIALSNYDDYTYVRGALKNGALDYMLKHKLSKESLLSLLEDLKKTLNIKNDTKAFPDRSLSALREKFVADLLGQLFLSEEEIEANLKILGIRLDMTQVVPIILSIDDYVKLEQESNMKKRNILSFSICNIGNEILSNYPTGILTHMEQGIYCILLSFAHEASEAKRQETIHSLLHQLSSNYKNYLNISVSFCVGELSPQISGIGHSYAKALETTGLIFYSGKQSILHSSHLIPQPSELTGLDYSLEKTLLTLVLKGETIKTETLIKDLFQTMIDQKETRSNVQMKCTDLLSIITRISKKNQLDLGKIIAGKAAPDQIFIQLNTLPQLCQWFLDCFINMCGELNRQMPGDSSYVKAAIGYINRDYGGSVSLQSVAEEIGISAGYLSTIFKNETGQGFTEYLNSIRIASAVDMLELGERDFHKIAAESGFWDYAYFFKVFKKRMGTTPKTYLETVSGRR</sequence>
<dbReference type="PANTHER" id="PTHR43280">
    <property type="entry name" value="ARAC-FAMILY TRANSCRIPTIONAL REGULATOR"/>
    <property type="match status" value="1"/>
</dbReference>
<evidence type="ECO:0000256" key="5">
    <source>
        <dbReference type="ARBA" id="ARBA00024867"/>
    </source>
</evidence>
<name>A0A2S6HNL6_9FIRM</name>
<keyword evidence="3" id="KW-0238">DNA-binding</keyword>
<dbReference type="Pfam" id="PF12833">
    <property type="entry name" value="HTH_18"/>
    <property type="match status" value="1"/>
</dbReference>
<reference evidence="9 10" key="1">
    <citation type="submission" date="2018-02" db="EMBL/GenBank/DDBJ databases">
        <title>Genomic Encyclopedia of Archaeal and Bacterial Type Strains, Phase II (KMG-II): from individual species to whole genera.</title>
        <authorList>
            <person name="Goeker M."/>
        </authorList>
    </citation>
    <scope>NUCLEOTIDE SEQUENCE [LARGE SCALE GENOMIC DNA]</scope>
    <source>
        <strain evidence="9 10">DSM 3808</strain>
    </source>
</reference>
<dbReference type="Pfam" id="PF00072">
    <property type="entry name" value="Response_reg"/>
    <property type="match status" value="1"/>
</dbReference>
<evidence type="ECO:0000256" key="6">
    <source>
        <dbReference type="PROSITE-ProRule" id="PRU00169"/>
    </source>
</evidence>
<dbReference type="SUPFAM" id="SSF46689">
    <property type="entry name" value="Homeodomain-like"/>
    <property type="match status" value="2"/>
</dbReference>
<feature type="domain" description="HTH araC/xylS-type" evidence="7">
    <location>
        <begin position="432"/>
        <end position="530"/>
    </location>
</feature>
<comment type="caution">
    <text evidence="9">The sequence shown here is derived from an EMBL/GenBank/DDBJ whole genome shotgun (WGS) entry which is preliminary data.</text>
</comment>
<dbReference type="AlphaFoldDB" id="A0A2S6HNL6"/>
<accession>A0A2S6HNL6</accession>
<dbReference type="SMART" id="SM00448">
    <property type="entry name" value="REC"/>
    <property type="match status" value="1"/>
</dbReference>
<evidence type="ECO:0000259" key="7">
    <source>
        <dbReference type="PROSITE" id="PS01124"/>
    </source>
</evidence>
<evidence type="ECO:0000256" key="3">
    <source>
        <dbReference type="ARBA" id="ARBA00023125"/>
    </source>
</evidence>
<dbReference type="SMART" id="SM00342">
    <property type="entry name" value="HTH_ARAC"/>
    <property type="match status" value="1"/>
</dbReference>
<dbReference type="RefSeq" id="WP_170072483.1">
    <property type="nucleotide sequence ID" value="NZ_PTJA01000012.1"/>
</dbReference>
<keyword evidence="2" id="KW-0805">Transcription regulation</keyword>
<keyword evidence="6" id="KW-0597">Phosphoprotein</keyword>
<dbReference type="Gene3D" id="3.40.50.2300">
    <property type="match status" value="1"/>
</dbReference>
<proteinExistence type="predicted"/>
<gene>
    <name evidence="9" type="ORF">BXY41_112112</name>
</gene>
<organism evidence="9 10">
    <name type="scientific">Lacrimispora xylanisolvens</name>
    <dbReference type="NCBI Taxonomy" id="384636"/>
    <lineage>
        <taxon>Bacteria</taxon>
        <taxon>Bacillati</taxon>
        <taxon>Bacillota</taxon>
        <taxon>Clostridia</taxon>
        <taxon>Lachnospirales</taxon>
        <taxon>Lachnospiraceae</taxon>
        <taxon>Lacrimispora</taxon>
    </lineage>
</organism>
<comment type="function">
    <text evidence="5">May play the central regulatory role in sporulation. It may be an element of the effector pathway responsible for the activation of sporulation genes in response to nutritional stress. Spo0A may act in concert with spo0H (a sigma factor) to control the expression of some genes that are critical to the sporulation process.</text>
</comment>
<evidence type="ECO:0000256" key="2">
    <source>
        <dbReference type="ARBA" id="ARBA00023015"/>
    </source>
</evidence>
<feature type="modified residue" description="4-aspartylphosphate" evidence="6">
    <location>
        <position position="55"/>
    </location>
</feature>
<dbReference type="InterPro" id="IPR018062">
    <property type="entry name" value="HTH_AraC-typ_CS"/>
</dbReference>
<dbReference type="GO" id="GO:0000160">
    <property type="term" value="P:phosphorelay signal transduction system"/>
    <property type="evidence" value="ECO:0007669"/>
    <property type="project" value="InterPro"/>
</dbReference>
<dbReference type="EMBL" id="PTJA01000012">
    <property type="protein sequence ID" value="PPK78953.1"/>
    <property type="molecule type" value="Genomic_DNA"/>
</dbReference>
<feature type="domain" description="Response regulatory" evidence="8">
    <location>
        <begin position="3"/>
        <end position="120"/>
    </location>
</feature>
<evidence type="ECO:0000259" key="8">
    <source>
        <dbReference type="PROSITE" id="PS50110"/>
    </source>
</evidence>
<dbReference type="PROSITE" id="PS01124">
    <property type="entry name" value="HTH_ARAC_FAMILY_2"/>
    <property type="match status" value="1"/>
</dbReference>
<evidence type="ECO:0000313" key="10">
    <source>
        <dbReference type="Proteomes" id="UP000237749"/>
    </source>
</evidence>
<dbReference type="CDD" id="cd17536">
    <property type="entry name" value="REC_YesN-like"/>
    <property type="match status" value="1"/>
</dbReference>
<dbReference type="InterPro" id="IPR001789">
    <property type="entry name" value="Sig_transdc_resp-reg_receiver"/>
</dbReference>
<evidence type="ECO:0000256" key="4">
    <source>
        <dbReference type="ARBA" id="ARBA00023163"/>
    </source>
</evidence>
<protein>
    <recommendedName>
        <fullName evidence="1">Stage 0 sporulation protein A homolog</fullName>
    </recommendedName>
</protein>
<dbReference type="InterPro" id="IPR018060">
    <property type="entry name" value="HTH_AraC"/>
</dbReference>
<dbReference type="InterPro" id="IPR009057">
    <property type="entry name" value="Homeodomain-like_sf"/>
</dbReference>
<dbReference type="InterPro" id="IPR011006">
    <property type="entry name" value="CheY-like_superfamily"/>
</dbReference>
<dbReference type="GO" id="GO:0043565">
    <property type="term" value="F:sequence-specific DNA binding"/>
    <property type="evidence" value="ECO:0007669"/>
    <property type="project" value="InterPro"/>
</dbReference>
<keyword evidence="10" id="KW-1185">Reference proteome</keyword>
<evidence type="ECO:0000256" key="1">
    <source>
        <dbReference type="ARBA" id="ARBA00018672"/>
    </source>
</evidence>
<dbReference type="Gene3D" id="1.10.10.60">
    <property type="entry name" value="Homeodomain-like"/>
    <property type="match status" value="2"/>
</dbReference>
<dbReference type="PROSITE" id="PS00041">
    <property type="entry name" value="HTH_ARAC_FAMILY_1"/>
    <property type="match status" value="1"/>
</dbReference>
<keyword evidence="4" id="KW-0804">Transcription</keyword>
<dbReference type="PANTHER" id="PTHR43280:SF2">
    <property type="entry name" value="HTH-TYPE TRANSCRIPTIONAL REGULATOR EXSA"/>
    <property type="match status" value="1"/>
</dbReference>
<dbReference type="PROSITE" id="PS50110">
    <property type="entry name" value="RESPONSE_REGULATORY"/>
    <property type="match status" value="1"/>
</dbReference>
<dbReference type="Proteomes" id="UP000237749">
    <property type="component" value="Unassembled WGS sequence"/>
</dbReference>
<evidence type="ECO:0000313" key="9">
    <source>
        <dbReference type="EMBL" id="PPK78953.1"/>
    </source>
</evidence>
<dbReference type="GO" id="GO:0003700">
    <property type="term" value="F:DNA-binding transcription factor activity"/>
    <property type="evidence" value="ECO:0007669"/>
    <property type="project" value="InterPro"/>
</dbReference>